<dbReference type="SUPFAM" id="SSF48464">
    <property type="entry name" value="ENTH/VHS domain"/>
    <property type="match status" value="1"/>
</dbReference>
<protein>
    <recommendedName>
        <fullName evidence="1">VHS domain-containing protein</fullName>
    </recommendedName>
</protein>
<dbReference type="GO" id="GO:0007034">
    <property type="term" value="P:vacuolar transport"/>
    <property type="evidence" value="ECO:0007669"/>
    <property type="project" value="UniProtKB-ARBA"/>
</dbReference>
<dbReference type="OrthoDB" id="957735at2759"/>
<dbReference type="InterPro" id="IPR017073">
    <property type="entry name" value="HGS/VPS27"/>
</dbReference>
<dbReference type="GO" id="GO:0005769">
    <property type="term" value="C:early endosome"/>
    <property type="evidence" value="ECO:0007669"/>
    <property type="project" value="TreeGrafter"/>
</dbReference>
<dbReference type="InterPro" id="IPR008942">
    <property type="entry name" value="ENTH_VHS"/>
</dbReference>
<organism evidence="2 3">
    <name type="scientific">Syncephalis pseudoplumigaleata</name>
    <dbReference type="NCBI Taxonomy" id="1712513"/>
    <lineage>
        <taxon>Eukaryota</taxon>
        <taxon>Fungi</taxon>
        <taxon>Fungi incertae sedis</taxon>
        <taxon>Zoopagomycota</taxon>
        <taxon>Zoopagomycotina</taxon>
        <taxon>Zoopagomycetes</taxon>
        <taxon>Zoopagales</taxon>
        <taxon>Piptocephalidaceae</taxon>
        <taxon>Syncephalis</taxon>
    </lineage>
</organism>
<evidence type="ECO:0000259" key="1">
    <source>
        <dbReference type="PROSITE" id="PS50179"/>
    </source>
</evidence>
<dbReference type="GO" id="GO:0031623">
    <property type="term" value="P:receptor internalization"/>
    <property type="evidence" value="ECO:0007669"/>
    <property type="project" value="TreeGrafter"/>
</dbReference>
<dbReference type="EMBL" id="KZ992092">
    <property type="protein sequence ID" value="RKP22452.1"/>
    <property type="molecule type" value="Genomic_DNA"/>
</dbReference>
<accession>A0A4P9YST6</accession>
<dbReference type="PANTHER" id="PTHR46275:SF1">
    <property type="entry name" value="HEPATOCYTE GROWTH FACTOR-REGULATED TYROSINE KINASE SUBSTRATE"/>
    <property type="match status" value="1"/>
</dbReference>
<evidence type="ECO:0000313" key="3">
    <source>
        <dbReference type="Proteomes" id="UP000278143"/>
    </source>
</evidence>
<dbReference type="Proteomes" id="UP000278143">
    <property type="component" value="Unassembled WGS sequence"/>
</dbReference>
<dbReference type="InterPro" id="IPR002014">
    <property type="entry name" value="VHS_dom"/>
</dbReference>
<evidence type="ECO:0000313" key="2">
    <source>
        <dbReference type="EMBL" id="RKP22452.1"/>
    </source>
</evidence>
<dbReference type="SMART" id="SM00288">
    <property type="entry name" value="VHS"/>
    <property type="match status" value="1"/>
</dbReference>
<proteinExistence type="predicted"/>
<dbReference type="CDD" id="cd16979">
    <property type="entry name" value="VHS_Vps27"/>
    <property type="match status" value="1"/>
</dbReference>
<reference evidence="3" key="1">
    <citation type="journal article" date="2018" name="Nat. Microbiol.">
        <title>Leveraging single-cell genomics to expand the fungal tree of life.</title>
        <authorList>
            <person name="Ahrendt S.R."/>
            <person name="Quandt C.A."/>
            <person name="Ciobanu D."/>
            <person name="Clum A."/>
            <person name="Salamov A."/>
            <person name="Andreopoulos B."/>
            <person name="Cheng J.F."/>
            <person name="Woyke T."/>
            <person name="Pelin A."/>
            <person name="Henrissat B."/>
            <person name="Reynolds N.K."/>
            <person name="Benny G.L."/>
            <person name="Smith M.E."/>
            <person name="James T.Y."/>
            <person name="Grigoriev I.V."/>
        </authorList>
    </citation>
    <scope>NUCLEOTIDE SEQUENCE [LARGE SCALE GENOMIC DNA]</scope>
    <source>
        <strain evidence="3">Benny S71-1</strain>
    </source>
</reference>
<feature type="domain" description="VHS" evidence="1">
    <location>
        <begin position="21"/>
        <end position="150"/>
    </location>
</feature>
<gene>
    <name evidence="2" type="ORF">SYNPS1DRAFT_31952</name>
</gene>
<dbReference type="AlphaFoldDB" id="A0A4P9YST6"/>
<sequence>MELPLPLWLLPAVPRADRATSEYLPAGQEDLTLSLDACDYIRGKQVNPRDAIRALKRRISHRNPNVQMLGLKLTDTCVKNGGHHFLVEVASRDFMDYLTGILDQQSTTVEVREKILALIQSWAHTFQSRPDLTYVCDVHRTLVAAGHRFPKPEKTNASMIDTMTPMD</sequence>
<dbReference type="Pfam" id="PF00790">
    <property type="entry name" value="VHS"/>
    <property type="match status" value="1"/>
</dbReference>
<dbReference type="Gene3D" id="1.25.40.90">
    <property type="match status" value="1"/>
</dbReference>
<dbReference type="PANTHER" id="PTHR46275">
    <property type="entry name" value="HEPATOCYTE GROWTH FACTOR-REGULATED TYROSINE KINASE SUBSTRATE"/>
    <property type="match status" value="1"/>
</dbReference>
<dbReference type="GO" id="GO:0032456">
    <property type="term" value="P:endocytic recycling"/>
    <property type="evidence" value="ECO:0007669"/>
    <property type="project" value="TreeGrafter"/>
</dbReference>
<dbReference type="PROSITE" id="PS50179">
    <property type="entry name" value="VHS"/>
    <property type="match status" value="1"/>
</dbReference>
<dbReference type="GO" id="GO:0035091">
    <property type="term" value="F:phosphatidylinositol binding"/>
    <property type="evidence" value="ECO:0007669"/>
    <property type="project" value="InterPro"/>
</dbReference>
<name>A0A4P9YST6_9FUNG</name>
<keyword evidence="3" id="KW-1185">Reference proteome</keyword>
<dbReference type="GO" id="GO:0043130">
    <property type="term" value="F:ubiquitin binding"/>
    <property type="evidence" value="ECO:0007669"/>
    <property type="project" value="InterPro"/>
</dbReference>